<protein>
    <submittedName>
        <fullName evidence="1">Uncharacterized protein</fullName>
    </submittedName>
</protein>
<name>A0A6J5MIH2_9CAUD</name>
<sequence>MESKSYTMEEKREMIKKESKLIYDQHGEDLDYCEELIYLFKSFVMNELPTK</sequence>
<organism evidence="1">
    <name type="scientific">uncultured Caudovirales phage</name>
    <dbReference type="NCBI Taxonomy" id="2100421"/>
    <lineage>
        <taxon>Viruses</taxon>
        <taxon>Duplodnaviria</taxon>
        <taxon>Heunggongvirae</taxon>
        <taxon>Uroviricota</taxon>
        <taxon>Caudoviricetes</taxon>
        <taxon>Peduoviridae</taxon>
        <taxon>Maltschvirus</taxon>
        <taxon>Maltschvirus maltsch</taxon>
    </lineage>
</organism>
<gene>
    <name evidence="1" type="ORF">UFOVP454_81</name>
</gene>
<proteinExistence type="predicted"/>
<evidence type="ECO:0000313" key="1">
    <source>
        <dbReference type="EMBL" id="CAB4144906.1"/>
    </source>
</evidence>
<reference evidence="1" key="1">
    <citation type="submission" date="2020-04" db="EMBL/GenBank/DDBJ databases">
        <authorList>
            <person name="Chiriac C."/>
            <person name="Salcher M."/>
            <person name="Ghai R."/>
            <person name="Kavagutti S V."/>
        </authorList>
    </citation>
    <scope>NUCLEOTIDE SEQUENCE</scope>
</reference>
<dbReference type="EMBL" id="LR796440">
    <property type="protein sequence ID" value="CAB4144906.1"/>
    <property type="molecule type" value="Genomic_DNA"/>
</dbReference>
<accession>A0A6J5MIH2</accession>